<dbReference type="STRING" id="104259.A0A0F7U149"/>
<accession>A0A0F7U149</accession>
<gene>
    <name evidence="8" type="ORF">PMG11_10452</name>
</gene>
<comment type="similarity">
    <text evidence="2">Belongs to the ATP-dependent AMP-binding enzyme family.</text>
</comment>
<dbReference type="InterPro" id="IPR045851">
    <property type="entry name" value="AMP-bd_C_sf"/>
</dbReference>
<dbReference type="Pfam" id="PF00501">
    <property type="entry name" value="AMP-binding"/>
    <property type="match status" value="1"/>
</dbReference>
<name>A0A0F7U149_PENBI</name>
<evidence type="ECO:0008006" key="10">
    <source>
        <dbReference type="Google" id="ProtNLM"/>
    </source>
</evidence>
<dbReference type="InterPro" id="IPR025110">
    <property type="entry name" value="AMP-bd_C"/>
</dbReference>
<keyword evidence="9" id="KW-1185">Reference proteome</keyword>
<organism evidence="8 9">
    <name type="scientific">Penicillium brasilianum</name>
    <dbReference type="NCBI Taxonomy" id="104259"/>
    <lineage>
        <taxon>Eukaryota</taxon>
        <taxon>Fungi</taxon>
        <taxon>Dikarya</taxon>
        <taxon>Ascomycota</taxon>
        <taxon>Pezizomycotina</taxon>
        <taxon>Eurotiomycetes</taxon>
        <taxon>Eurotiomycetidae</taxon>
        <taxon>Eurotiales</taxon>
        <taxon>Aspergillaceae</taxon>
        <taxon>Penicillium</taxon>
    </lineage>
</organism>
<evidence type="ECO:0000313" key="9">
    <source>
        <dbReference type="Proteomes" id="UP000042958"/>
    </source>
</evidence>
<dbReference type="Pfam" id="PF13193">
    <property type="entry name" value="AMP-binding_C"/>
    <property type="match status" value="1"/>
</dbReference>
<dbReference type="EMBL" id="CDHK01000013">
    <property type="protein sequence ID" value="CEJ61936.1"/>
    <property type="molecule type" value="Genomic_DNA"/>
</dbReference>
<dbReference type="AlphaFoldDB" id="A0A0F7U149"/>
<dbReference type="Gene3D" id="3.30.300.30">
    <property type="match status" value="1"/>
</dbReference>
<evidence type="ECO:0000256" key="4">
    <source>
        <dbReference type="ARBA" id="ARBA00022741"/>
    </source>
</evidence>
<evidence type="ECO:0000256" key="2">
    <source>
        <dbReference type="ARBA" id="ARBA00006432"/>
    </source>
</evidence>
<comment type="pathway">
    <text evidence="1">Secondary metabolite biosynthesis.</text>
</comment>
<evidence type="ECO:0000256" key="1">
    <source>
        <dbReference type="ARBA" id="ARBA00005179"/>
    </source>
</evidence>
<evidence type="ECO:0000259" key="6">
    <source>
        <dbReference type="Pfam" id="PF00501"/>
    </source>
</evidence>
<evidence type="ECO:0000259" key="7">
    <source>
        <dbReference type="Pfam" id="PF13193"/>
    </source>
</evidence>
<dbReference type="GO" id="GO:0016405">
    <property type="term" value="F:CoA-ligase activity"/>
    <property type="evidence" value="ECO:0007669"/>
    <property type="project" value="TreeGrafter"/>
</dbReference>
<dbReference type="InterPro" id="IPR000873">
    <property type="entry name" value="AMP-dep_synth/lig_dom"/>
</dbReference>
<reference evidence="9" key="1">
    <citation type="journal article" date="2015" name="Genome Announc.">
        <title>Draft genome sequence of the fungus Penicillium brasilianum MG11.</title>
        <authorList>
            <person name="Horn F."/>
            <person name="Linde J."/>
            <person name="Mattern D.J."/>
            <person name="Walther G."/>
            <person name="Guthke R."/>
            <person name="Brakhage A.A."/>
            <person name="Valiante V."/>
        </authorList>
    </citation>
    <scope>NUCLEOTIDE SEQUENCE [LARGE SCALE GENOMIC DNA]</scope>
    <source>
        <strain evidence="9">MG11</strain>
    </source>
</reference>
<dbReference type="Proteomes" id="UP000042958">
    <property type="component" value="Unassembled WGS sequence"/>
</dbReference>
<dbReference type="OrthoDB" id="6509636at2759"/>
<dbReference type="Gene3D" id="3.40.50.12780">
    <property type="entry name" value="N-terminal domain of ligase-like"/>
    <property type="match status" value="1"/>
</dbReference>
<evidence type="ECO:0000313" key="8">
    <source>
        <dbReference type="EMBL" id="CEJ61936.1"/>
    </source>
</evidence>
<dbReference type="GO" id="GO:0005524">
    <property type="term" value="F:ATP binding"/>
    <property type="evidence" value="ECO:0007669"/>
    <property type="project" value="UniProtKB-KW"/>
</dbReference>
<evidence type="ECO:0000256" key="5">
    <source>
        <dbReference type="ARBA" id="ARBA00022840"/>
    </source>
</evidence>
<keyword evidence="5" id="KW-0067">ATP-binding</keyword>
<sequence>MSVEATATADPFLHQDLYTDLLTFAFCGSTPYCQNQPLFIDAEDPSRFFNATQFRRLVRTLIAGFKAHNVRQGDCVLLHLGNSILYPGLFFGIIGAGGVYMGSNPRSPQHELDHIVGLAEPKLILTTRDALETVQEVTTARGISPEQIFIVDDRAVDHCAQLFLWSELGYSAGPDFFTNAGGNSGRHFNFVDILCYGENNWVLFTDPMAAQNTPAAMFSTSGTGGLPKAAILSHHAIVSHHRSIHYAVPYPVSRLMSLPMFHLFGALWTHLFPVRYGYPLFVLSRFETKQFLAIVLRFQISETYLVPAIVHTINRCTLPVSDYLASLRYVGVAGAPIDGASIVQFRSRLHSLAYACQLWGMTEVGVAFQARYGQHGDPGSIGTCLEGYEVRLVDQDRKIVQNDECAGELYVRGPGLLLAYKGRTDAKEAQGWYRTGDVAFMKQGDYFIVGRTKELIKVRGWQVAPAEVEGVLLQHIGITDVAVIGVELKDGSGEVPRAYVVRSRDPSVTQLTAEEVYNYARQRLVSYKSLDGGVIFVEEIPRTASGKIQRFKLSQMNEYREMVTSLVQRFETGGTLEVGGKAMVSTN</sequence>
<dbReference type="GO" id="GO:0019748">
    <property type="term" value="P:secondary metabolic process"/>
    <property type="evidence" value="ECO:0007669"/>
    <property type="project" value="TreeGrafter"/>
</dbReference>
<keyword evidence="4" id="KW-0547">Nucleotide-binding</keyword>
<dbReference type="PANTHER" id="PTHR24096:SF317">
    <property type="entry name" value="ADENYLATE-FORMING ENZYME AFEA"/>
    <property type="match status" value="1"/>
</dbReference>
<feature type="domain" description="AMP-dependent synthetase/ligase" evidence="6">
    <location>
        <begin position="47"/>
        <end position="420"/>
    </location>
</feature>
<protein>
    <recommendedName>
        <fullName evidence="10">Adenylate-forming enzyme AfeA</fullName>
    </recommendedName>
</protein>
<keyword evidence="3" id="KW-0436">Ligase</keyword>
<feature type="domain" description="AMP-binding enzyme C-terminal" evidence="7">
    <location>
        <begin position="467"/>
        <end position="547"/>
    </location>
</feature>
<proteinExistence type="inferred from homology"/>
<dbReference type="SUPFAM" id="SSF56801">
    <property type="entry name" value="Acetyl-CoA synthetase-like"/>
    <property type="match status" value="1"/>
</dbReference>
<dbReference type="InterPro" id="IPR042099">
    <property type="entry name" value="ANL_N_sf"/>
</dbReference>
<dbReference type="PANTHER" id="PTHR24096">
    <property type="entry name" value="LONG-CHAIN-FATTY-ACID--COA LIGASE"/>
    <property type="match status" value="1"/>
</dbReference>
<evidence type="ECO:0000256" key="3">
    <source>
        <dbReference type="ARBA" id="ARBA00022598"/>
    </source>
</evidence>